<evidence type="ECO:0000313" key="3">
    <source>
        <dbReference type="EMBL" id="RFU78501.1"/>
    </source>
</evidence>
<comment type="caution">
    <text evidence="3">The sequence shown here is derived from an EMBL/GenBank/DDBJ whole genome shotgun (WGS) entry which is preliminary data.</text>
</comment>
<dbReference type="Gene3D" id="3.40.50.720">
    <property type="entry name" value="NAD(P)-binding Rossmann-like Domain"/>
    <property type="match status" value="1"/>
</dbReference>
<proteinExistence type="inferred from homology"/>
<evidence type="ECO:0000313" key="4">
    <source>
        <dbReference type="Proteomes" id="UP000266272"/>
    </source>
</evidence>
<comment type="similarity">
    <text evidence="1">Belongs to the avfA family.</text>
</comment>
<sequence length="266" mass="28655">MASPHHVLILGGHGKIAQILTPLLLKRAWTVTSVIRHQDQVPTVEKLGAGLPGRLSVLVRSIEAVDSQEKAASILNEVNPDYVAWSAGAGGKYGDEGTFRIDRDAAIHFINAAASKPSITRFLLVSYNGSRRKGAPWWTASEWEDYNKNINHGVLATYYQAKIVADEVLYEVSKKNPALVGIDLRPGRLSEGPKGNVTLGKNKNVVGEVPRETVAHVADALLAAEGVKSGWIDLLQGDDDINEAVAAVVRDGVDAAEGEDIYTKYA</sequence>
<dbReference type="STRING" id="490622.A0A395NRE4"/>
<name>A0A395NRE4_TRIAR</name>
<evidence type="ECO:0000259" key="2">
    <source>
        <dbReference type="Pfam" id="PF13460"/>
    </source>
</evidence>
<dbReference type="EMBL" id="PXOA01000209">
    <property type="protein sequence ID" value="RFU78501.1"/>
    <property type="molecule type" value="Genomic_DNA"/>
</dbReference>
<dbReference type="PANTHER" id="PTHR15020">
    <property type="entry name" value="FLAVIN REDUCTASE-RELATED"/>
    <property type="match status" value="1"/>
</dbReference>
<dbReference type="SUPFAM" id="SSF51735">
    <property type="entry name" value="NAD(P)-binding Rossmann-fold domains"/>
    <property type="match status" value="1"/>
</dbReference>
<dbReference type="OrthoDB" id="10254604at2759"/>
<evidence type="ECO:0000256" key="1">
    <source>
        <dbReference type="ARBA" id="ARBA00038376"/>
    </source>
</evidence>
<dbReference type="InterPro" id="IPR016040">
    <property type="entry name" value="NAD(P)-bd_dom"/>
</dbReference>
<dbReference type="PANTHER" id="PTHR15020:SF50">
    <property type="entry name" value="UPF0659 PROTEIN YMR090W"/>
    <property type="match status" value="1"/>
</dbReference>
<organism evidence="3 4">
    <name type="scientific">Trichoderma arundinaceum</name>
    <dbReference type="NCBI Taxonomy" id="490622"/>
    <lineage>
        <taxon>Eukaryota</taxon>
        <taxon>Fungi</taxon>
        <taxon>Dikarya</taxon>
        <taxon>Ascomycota</taxon>
        <taxon>Pezizomycotina</taxon>
        <taxon>Sordariomycetes</taxon>
        <taxon>Hypocreomycetidae</taxon>
        <taxon>Hypocreales</taxon>
        <taxon>Hypocreaceae</taxon>
        <taxon>Trichoderma</taxon>
    </lineage>
</organism>
<dbReference type="Proteomes" id="UP000266272">
    <property type="component" value="Unassembled WGS sequence"/>
</dbReference>
<feature type="domain" description="NAD(P)-binding" evidence="2">
    <location>
        <begin position="11"/>
        <end position="223"/>
    </location>
</feature>
<dbReference type="InterPro" id="IPR036291">
    <property type="entry name" value="NAD(P)-bd_dom_sf"/>
</dbReference>
<dbReference type="AlphaFoldDB" id="A0A395NRE4"/>
<accession>A0A395NRE4</accession>
<dbReference type="Pfam" id="PF13460">
    <property type="entry name" value="NAD_binding_10"/>
    <property type="match status" value="1"/>
</dbReference>
<gene>
    <name evidence="3" type="ORF">TARUN_3748</name>
</gene>
<keyword evidence="4" id="KW-1185">Reference proteome</keyword>
<protein>
    <recommendedName>
        <fullName evidence="2">NAD(P)-binding domain-containing protein</fullName>
    </recommendedName>
</protein>
<reference evidence="3 4" key="1">
    <citation type="journal article" date="2018" name="PLoS Pathog.">
        <title>Evolution of structural diversity of trichothecenes, a family of toxins produced by plant pathogenic and entomopathogenic fungi.</title>
        <authorList>
            <person name="Proctor R.H."/>
            <person name="McCormick S.P."/>
            <person name="Kim H.S."/>
            <person name="Cardoza R.E."/>
            <person name="Stanley A.M."/>
            <person name="Lindo L."/>
            <person name="Kelly A."/>
            <person name="Brown D.W."/>
            <person name="Lee T."/>
            <person name="Vaughan M.M."/>
            <person name="Alexander N.J."/>
            <person name="Busman M."/>
            <person name="Gutierrez S."/>
        </authorList>
    </citation>
    <scope>NUCLEOTIDE SEQUENCE [LARGE SCALE GENOMIC DNA]</scope>
    <source>
        <strain evidence="3 4">IBT 40837</strain>
    </source>
</reference>